<feature type="transmembrane region" description="Helical" evidence="2">
    <location>
        <begin position="77"/>
        <end position="100"/>
    </location>
</feature>
<keyword evidence="2" id="KW-1133">Transmembrane helix</keyword>
<reference evidence="4" key="1">
    <citation type="submission" date="2016-08" db="EMBL/GenBank/DDBJ databases">
        <authorList>
            <person name="Varghese N."/>
            <person name="Submissions Spin"/>
        </authorList>
    </citation>
    <scope>NUCLEOTIDE SEQUENCE [LARGE SCALE GENOMIC DNA]</scope>
    <source>
        <strain evidence="4">ERR11</strain>
    </source>
</reference>
<keyword evidence="4" id="KW-1185">Reference proteome</keyword>
<organism evidence="3 4">
    <name type="scientific">Bradyrhizobium shewense</name>
    <dbReference type="NCBI Taxonomy" id="1761772"/>
    <lineage>
        <taxon>Bacteria</taxon>
        <taxon>Pseudomonadati</taxon>
        <taxon>Pseudomonadota</taxon>
        <taxon>Alphaproteobacteria</taxon>
        <taxon>Hyphomicrobiales</taxon>
        <taxon>Nitrobacteraceae</taxon>
        <taxon>Bradyrhizobium</taxon>
    </lineage>
</organism>
<dbReference type="Gene3D" id="1.10.530.10">
    <property type="match status" value="1"/>
</dbReference>
<gene>
    <name evidence="3" type="ORF">GA0061098_103428</name>
</gene>
<dbReference type="AlphaFoldDB" id="A0A1C3XST1"/>
<dbReference type="EMBL" id="FMAI01000034">
    <property type="protein sequence ID" value="SCB55054.1"/>
    <property type="molecule type" value="Genomic_DNA"/>
</dbReference>
<feature type="region of interest" description="Disordered" evidence="1">
    <location>
        <begin position="32"/>
        <end position="51"/>
    </location>
</feature>
<proteinExistence type="predicted"/>
<evidence type="ECO:0000256" key="2">
    <source>
        <dbReference type="SAM" id="Phobius"/>
    </source>
</evidence>
<keyword evidence="2" id="KW-0472">Membrane</keyword>
<sequence>MPDRSNEPPVPPESSVWQFRQPARINCQYLGKAAMPDTSKEPPVPPENGPISLEERKFQLEVQKFEFEKSKSRGLRFFNSNLGVIITAIIGTVTIAVSYLQLQINRESSANQLELQRSTSDAQLNLEKSKASAAQEKDERTFQFDVARLMLERQSDINTEEIKRVYYLREIVMSALPNTVGIMITRRAADHAADDRVRSAWLDGFVKLALAETRSSVTTQQPSISVDYVLARYSALKTPDGVNRIADILDAAREFDLKDSVAIILAYALFTSDFFNGYDQYLNIVSAELIAVMLPNIFPNASDAKPFVGNARSLANKVYSGRFGNVGPDDGWSYRGRGYLHTVGKANYARSGALIGIDLVGRPEKLAESKVAAREIAAAFAALSRPITVDGAVRQLNGRLLGLAGIQGIYEKLAPGTPKVTEGLTIPSVGKSCTLWC</sequence>
<dbReference type="SUPFAM" id="SSF53955">
    <property type="entry name" value="Lysozyme-like"/>
    <property type="match status" value="1"/>
</dbReference>
<evidence type="ECO:0000256" key="1">
    <source>
        <dbReference type="SAM" id="MobiDB-lite"/>
    </source>
</evidence>
<accession>A0A1C3XST1</accession>
<evidence type="ECO:0000313" key="3">
    <source>
        <dbReference type="EMBL" id="SCB55054.1"/>
    </source>
</evidence>
<dbReference type="Proteomes" id="UP000199184">
    <property type="component" value="Unassembled WGS sequence"/>
</dbReference>
<evidence type="ECO:0000313" key="4">
    <source>
        <dbReference type="Proteomes" id="UP000199184"/>
    </source>
</evidence>
<name>A0A1C3XST1_9BRAD</name>
<keyword evidence="2" id="KW-0812">Transmembrane</keyword>
<dbReference type="InterPro" id="IPR023346">
    <property type="entry name" value="Lysozyme-like_dom_sf"/>
</dbReference>
<protein>
    <submittedName>
        <fullName evidence="3">Predicted chitinase</fullName>
    </submittedName>
</protein>